<keyword evidence="1" id="KW-0732">Signal</keyword>
<evidence type="ECO:0000313" key="3">
    <source>
        <dbReference type="Proteomes" id="UP000197174"/>
    </source>
</evidence>
<sequence length="259" mass="26464">MKHPKLAAATAALVALVTAAGCTSDDGGAGPTPAAGSSTTGPAPTTPAAVLAAAAQRVDQQSYRLDLGDGGTGGDVTTLVWDPKGRRGRETTTLAVANGKVVIERLVTGTDVYVKVTAPDRRVPVWDGRTWWHLGTAEAAAAKRTGLDNTRLASTLGTATEVRATGERAYAGTLDLRRSTEVLGDGVGGVLGERAAAVPFTATVDAQGRLAHYRIELSGEQGKVSALDLTYADFGLPVSADKPAADLIGEDPPRNIPGA</sequence>
<reference evidence="2 3" key="1">
    <citation type="submission" date="2017-03" db="EMBL/GenBank/DDBJ databases">
        <title>Whole genome sequence of Micromonospora wenchangensis, isolated from mangrove soil.</title>
        <authorList>
            <person name="Yang H."/>
        </authorList>
    </citation>
    <scope>NUCLEOTIDE SEQUENCE [LARGE SCALE GENOMIC DNA]</scope>
    <source>
        <strain evidence="2 3">CCTCC AA 2012002</strain>
    </source>
</reference>
<feature type="chain" id="PRO_5039366194" description="Lipoprotein" evidence="1">
    <location>
        <begin position="21"/>
        <end position="259"/>
    </location>
</feature>
<dbReference type="PROSITE" id="PS51257">
    <property type="entry name" value="PROKAR_LIPOPROTEIN"/>
    <property type="match status" value="1"/>
</dbReference>
<dbReference type="EMBL" id="MZMV01000001">
    <property type="protein sequence ID" value="OWV13757.1"/>
    <property type="molecule type" value="Genomic_DNA"/>
</dbReference>
<dbReference type="OrthoDB" id="3379805at2"/>
<accession>A0A246RU95</accession>
<dbReference type="AlphaFoldDB" id="A0A246RU95"/>
<dbReference type="InterPro" id="IPR029046">
    <property type="entry name" value="LolA/LolB/LppX"/>
</dbReference>
<dbReference type="Gene3D" id="2.50.20.20">
    <property type="match status" value="1"/>
</dbReference>
<gene>
    <name evidence="2" type="ORF">B5D80_01145</name>
</gene>
<feature type="signal peptide" evidence="1">
    <location>
        <begin position="1"/>
        <end position="20"/>
    </location>
</feature>
<protein>
    <recommendedName>
        <fullName evidence="4">Lipoprotein</fullName>
    </recommendedName>
</protein>
<dbReference type="Proteomes" id="UP000197174">
    <property type="component" value="Unassembled WGS sequence"/>
</dbReference>
<dbReference type="RefSeq" id="WP_088641833.1">
    <property type="nucleotide sequence ID" value="NZ_MZMV01000001.1"/>
</dbReference>
<name>A0A246RU95_9ACTN</name>
<comment type="caution">
    <text evidence="2">The sequence shown here is derived from an EMBL/GenBank/DDBJ whole genome shotgun (WGS) entry which is preliminary data.</text>
</comment>
<dbReference type="SUPFAM" id="SSF89392">
    <property type="entry name" value="Prokaryotic lipoproteins and lipoprotein localization factors"/>
    <property type="match status" value="1"/>
</dbReference>
<proteinExistence type="predicted"/>
<evidence type="ECO:0000256" key="1">
    <source>
        <dbReference type="SAM" id="SignalP"/>
    </source>
</evidence>
<evidence type="ECO:0000313" key="2">
    <source>
        <dbReference type="EMBL" id="OWV13757.1"/>
    </source>
</evidence>
<keyword evidence="3" id="KW-1185">Reference proteome</keyword>
<evidence type="ECO:0008006" key="4">
    <source>
        <dbReference type="Google" id="ProtNLM"/>
    </source>
</evidence>
<organism evidence="2 3">
    <name type="scientific">Micromonospora wenchangensis</name>
    <dbReference type="NCBI Taxonomy" id="1185415"/>
    <lineage>
        <taxon>Bacteria</taxon>
        <taxon>Bacillati</taxon>
        <taxon>Actinomycetota</taxon>
        <taxon>Actinomycetes</taxon>
        <taxon>Micromonosporales</taxon>
        <taxon>Micromonosporaceae</taxon>
        <taxon>Micromonospora</taxon>
    </lineage>
</organism>